<feature type="non-terminal residue" evidence="2">
    <location>
        <position position="1"/>
    </location>
</feature>
<dbReference type="GeneID" id="19304901"/>
<dbReference type="Pfam" id="PF11754">
    <property type="entry name" value="Velvet"/>
    <property type="match status" value="1"/>
</dbReference>
<reference evidence="2 3" key="1">
    <citation type="journal article" date="2012" name="Science">
        <title>The Paleozoic origin of enzymatic lignin decomposition reconstructed from 31 fungal genomes.</title>
        <authorList>
            <person name="Floudas D."/>
            <person name="Binder M."/>
            <person name="Riley R."/>
            <person name="Barry K."/>
            <person name="Blanchette R.A."/>
            <person name="Henrissat B."/>
            <person name="Martinez A.T."/>
            <person name="Otillar R."/>
            <person name="Spatafora J.W."/>
            <person name="Yadav J.S."/>
            <person name="Aerts A."/>
            <person name="Benoit I."/>
            <person name="Boyd A."/>
            <person name="Carlson A."/>
            <person name="Copeland A."/>
            <person name="Coutinho P.M."/>
            <person name="de Vries R.P."/>
            <person name="Ferreira P."/>
            <person name="Findley K."/>
            <person name="Foster B."/>
            <person name="Gaskell J."/>
            <person name="Glotzer D."/>
            <person name="Gorecki P."/>
            <person name="Heitman J."/>
            <person name="Hesse C."/>
            <person name="Hori C."/>
            <person name="Igarashi K."/>
            <person name="Jurgens J.A."/>
            <person name="Kallen N."/>
            <person name="Kersten P."/>
            <person name="Kohler A."/>
            <person name="Kuees U."/>
            <person name="Kumar T.K.A."/>
            <person name="Kuo A."/>
            <person name="LaButti K."/>
            <person name="Larrondo L.F."/>
            <person name="Lindquist E."/>
            <person name="Ling A."/>
            <person name="Lombard V."/>
            <person name="Lucas S."/>
            <person name="Lundell T."/>
            <person name="Martin R."/>
            <person name="McLaughlin D.J."/>
            <person name="Morgenstern I."/>
            <person name="Morin E."/>
            <person name="Murat C."/>
            <person name="Nagy L.G."/>
            <person name="Nolan M."/>
            <person name="Ohm R.A."/>
            <person name="Patyshakuliyeva A."/>
            <person name="Rokas A."/>
            <person name="Ruiz-Duenas F.J."/>
            <person name="Sabat G."/>
            <person name="Salamov A."/>
            <person name="Samejima M."/>
            <person name="Schmutz J."/>
            <person name="Slot J.C."/>
            <person name="St John F."/>
            <person name="Stenlid J."/>
            <person name="Sun H."/>
            <person name="Sun S."/>
            <person name="Syed K."/>
            <person name="Tsang A."/>
            <person name="Wiebenga A."/>
            <person name="Young D."/>
            <person name="Pisabarro A."/>
            <person name="Eastwood D.C."/>
            <person name="Martin F."/>
            <person name="Cullen D."/>
            <person name="Grigoriev I.V."/>
            <person name="Hibbett D.S."/>
        </authorList>
    </citation>
    <scope>NUCLEOTIDE SEQUENCE [LARGE SCALE GENOMIC DNA]</scope>
    <source>
        <strain evidence="2 3">ATCC 11539</strain>
    </source>
</reference>
<dbReference type="AlphaFoldDB" id="S7PSZ2"/>
<feature type="non-terminal residue" evidence="2">
    <location>
        <position position="63"/>
    </location>
</feature>
<dbReference type="RefSeq" id="XP_007870609.1">
    <property type="nucleotide sequence ID" value="XM_007872418.1"/>
</dbReference>
<dbReference type="PROSITE" id="PS51821">
    <property type="entry name" value="VELVET"/>
    <property type="match status" value="1"/>
</dbReference>
<sequence length="63" mass="7200">PVQLIQGQFAGRTLRGELREVQQAHIGRKYMTKDRRPLDPPPVAQLRLLCVSSGIFSNREEEI</sequence>
<dbReference type="Gene3D" id="2.60.40.3960">
    <property type="entry name" value="Velvet domain"/>
    <property type="match status" value="1"/>
</dbReference>
<dbReference type="KEGG" id="gtr:GLOTRDRAFT_16028"/>
<dbReference type="EMBL" id="KB469313">
    <property type="protein sequence ID" value="EPQ50936.1"/>
    <property type="molecule type" value="Genomic_DNA"/>
</dbReference>
<feature type="domain" description="Velvet" evidence="1">
    <location>
        <begin position="11"/>
        <end position="63"/>
    </location>
</feature>
<accession>S7PSZ2</accession>
<organism evidence="2 3">
    <name type="scientific">Gloeophyllum trabeum (strain ATCC 11539 / FP-39264 / Madison 617)</name>
    <name type="common">Brown rot fungus</name>
    <dbReference type="NCBI Taxonomy" id="670483"/>
    <lineage>
        <taxon>Eukaryota</taxon>
        <taxon>Fungi</taxon>
        <taxon>Dikarya</taxon>
        <taxon>Basidiomycota</taxon>
        <taxon>Agaricomycotina</taxon>
        <taxon>Agaricomycetes</taxon>
        <taxon>Gloeophyllales</taxon>
        <taxon>Gloeophyllaceae</taxon>
        <taxon>Gloeophyllum</taxon>
    </lineage>
</organism>
<evidence type="ECO:0000313" key="2">
    <source>
        <dbReference type="EMBL" id="EPQ50936.1"/>
    </source>
</evidence>
<keyword evidence="3" id="KW-1185">Reference proteome</keyword>
<dbReference type="OMA" id="PFVVGHF"/>
<evidence type="ECO:0000259" key="1">
    <source>
        <dbReference type="PROSITE" id="PS51821"/>
    </source>
</evidence>
<dbReference type="InterPro" id="IPR038491">
    <property type="entry name" value="Velvet_dom_sf"/>
</dbReference>
<dbReference type="Proteomes" id="UP000030669">
    <property type="component" value="Unassembled WGS sequence"/>
</dbReference>
<evidence type="ECO:0000313" key="3">
    <source>
        <dbReference type="Proteomes" id="UP000030669"/>
    </source>
</evidence>
<dbReference type="OrthoDB" id="5599552at2759"/>
<proteinExistence type="predicted"/>
<protein>
    <recommendedName>
        <fullName evidence="1">Velvet domain-containing protein</fullName>
    </recommendedName>
</protein>
<dbReference type="InterPro" id="IPR037525">
    <property type="entry name" value="Velvet_dom"/>
</dbReference>
<gene>
    <name evidence="2" type="ORF">GLOTRDRAFT_16028</name>
</gene>
<dbReference type="HOGENOM" id="CLU_2892004_0_0_1"/>
<name>S7PSZ2_GLOTA</name>